<dbReference type="InterPro" id="IPR021265">
    <property type="entry name" value="DUF2842"/>
</dbReference>
<protein>
    <submittedName>
        <fullName evidence="2">DUF2842 domain-containing protein</fullName>
    </submittedName>
</protein>
<sequence>MPVRLKKLIGTFLLVALVIIYAIFATMIAVALLANSSAWVHLLYFFLTGILWILPAMAIIWWMAQPPRQKRNR</sequence>
<keyword evidence="3" id="KW-1185">Reference proteome</keyword>
<keyword evidence="1" id="KW-0812">Transmembrane</keyword>
<dbReference type="EMBL" id="JAHRVA010000001">
    <property type="protein sequence ID" value="MBV2142800.1"/>
    <property type="molecule type" value="Genomic_DNA"/>
</dbReference>
<accession>A0A949USQ7</accession>
<keyword evidence="1" id="KW-0472">Membrane</keyword>
<evidence type="ECO:0000313" key="2">
    <source>
        <dbReference type="EMBL" id="MBV2142800.1"/>
    </source>
</evidence>
<dbReference type="AlphaFoldDB" id="A0A949USQ7"/>
<evidence type="ECO:0000256" key="1">
    <source>
        <dbReference type="SAM" id="Phobius"/>
    </source>
</evidence>
<proteinExistence type="predicted"/>
<dbReference type="Proteomes" id="UP000752297">
    <property type="component" value="Unassembled WGS sequence"/>
</dbReference>
<reference evidence="2 3" key="1">
    <citation type="submission" date="2021-06" db="EMBL/GenBank/DDBJ databases">
        <title>Falsochrobactrum tianjin sp.nov., a new petroleum-degrading bacteria isolated from oily soils.</title>
        <authorList>
            <person name="Chen G."/>
            <person name="Chen H."/>
            <person name="Tian J."/>
            <person name="Qing J."/>
            <person name="Zhong L."/>
            <person name="Ma W."/>
            <person name="Song Y."/>
            <person name="Cui X."/>
            <person name="Yan B."/>
        </authorList>
    </citation>
    <scope>NUCLEOTIDE SEQUENCE [LARGE SCALE GENOMIC DNA]</scope>
    <source>
        <strain evidence="2 3">TDYN1</strain>
    </source>
</reference>
<feature type="transmembrane region" description="Helical" evidence="1">
    <location>
        <begin position="39"/>
        <end position="64"/>
    </location>
</feature>
<organism evidence="2 3">
    <name type="scientific">Falsochrobactrum tianjinense</name>
    <dbReference type="NCBI Taxonomy" id="2706015"/>
    <lineage>
        <taxon>Bacteria</taxon>
        <taxon>Pseudomonadati</taxon>
        <taxon>Pseudomonadota</taxon>
        <taxon>Alphaproteobacteria</taxon>
        <taxon>Hyphomicrobiales</taxon>
        <taxon>Brucellaceae</taxon>
        <taxon>Falsochrobactrum</taxon>
    </lineage>
</organism>
<feature type="transmembrane region" description="Helical" evidence="1">
    <location>
        <begin position="12"/>
        <end position="33"/>
    </location>
</feature>
<name>A0A949USQ7_9HYPH</name>
<dbReference type="RefSeq" id="WP_217676763.1">
    <property type="nucleotide sequence ID" value="NZ_JAHRVA010000001.1"/>
</dbReference>
<evidence type="ECO:0000313" key="3">
    <source>
        <dbReference type="Proteomes" id="UP000752297"/>
    </source>
</evidence>
<dbReference type="Pfam" id="PF11003">
    <property type="entry name" value="DUF2842"/>
    <property type="match status" value="1"/>
</dbReference>
<keyword evidence="1" id="KW-1133">Transmembrane helix</keyword>
<gene>
    <name evidence="2" type="ORF">KUG47_04715</name>
</gene>
<comment type="caution">
    <text evidence="2">The sequence shown here is derived from an EMBL/GenBank/DDBJ whole genome shotgun (WGS) entry which is preliminary data.</text>
</comment>